<evidence type="ECO:0000313" key="2">
    <source>
        <dbReference type="Proteomes" id="UP001491310"/>
    </source>
</evidence>
<evidence type="ECO:0000313" key="1">
    <source>
        <dbReference type="EMBL" id="KAK9915244.1"/>
    </source>
</evidence>
<proteinExistence type="predicted"/>
<dbReference type="Proteomes" id="UP001491310">
    <property type="component" value="Unassembled WGS sequence"/>
</dbReference>
<comment type="caution">
    <text evidence="1">The sequence shown here is derived from an EMBL/GenBank/DDBJ whole genome shotgun (WGS) entry which is preliminary data.</text>
</comment>
<reference evidence="1 2" key="1">
    <citation type="journal article" date="2024" name="Nat. Commun.">
        <title>Phylogenomics reveals the evolutionary origins of lichenization in chlorophyte algae.</title>
        <authorList>
            <person name="Puginier C."/>
            <person name="Libourel C."/>
            <person name="Otte J."/>
            <person name="Skaloud P."/>
            <person name="Haon M."/>
            <person name="Grisel S."/>
            <person name="Petersen M."/>
            <person name="Berrin J.G."/>
            <person name="Delaux P.M."/>
            <person name="Dal Grande F."/>
            <person name="Keller J."/>
        </authorList>
    </citation>
    <scope>NUCLEOTIDE SEQUENCE [LARGE SCALE GENOMIC DNA]</scope>
    <source>
        <strain evidence="1 2">SAG 216-7</strain>
    </source>
</reference>
<keyword evidence="2" id="KW-1185">Reference proteome</keyword>
<protein>
    <submittedName>
        <fullName evidence="1">Uncharacterized protein</fullName>
    </submittedName>
</protein>
<dbReference type="EMBL" id="JALJOT010000005">
    <property type="protein sequence ID" value="KAK9915244.1"/>
    <property type="molecule type" value="Genomic_DNA"/>
</dbReference>
<accession>A0ABR2YV28</accession>
<dbReference type="PANTHER" id="PTHR35754">
    <property type="entry name" value="ATP SYNTHASE SUBUNIT B"/>
    <property type="match status" value="1"/>
</dbReference>
<sequence>MIERTPTISYNALRRSRTTIEDFVQTYFPYHRLEFPKAFFEYLDILVFVEATIYQADEANELYAKQGLLLPQAHSDLRKNLQAVLEGRGLWSQQLADELAKGEEYWRQERAICAAMLRHPNCAAPDESARHLSIDQIHAASQAKSFDYRVLNLLLYGLTGRPVDDQLMEFLAVDEHLVDIGDDLVDYEDDVMANSFNIYRGYVHLHGSRAQLTLIDRIAELEARHAALLVQLPDQTRQHFRRRHVEASEAPGSGNWIFPQPILDEAFYRRQFAEAETSSSQVFSAPLASASSTP</sequence>
<name>A0ABR2YV28_9CHLO</name>
<gene>
    <name evidence="1" type="ORF">WJX75_006595</name>
</gene>
<organism evidence="1 2">
    <name type="scientific">Coccomyxa subellipsoidea</name>
    <dbReference type="NCBI Taxonomy" id="248742"/>
    <lineage>
        <taxon>Eukaryota</taxon>
        <taxon>Viridiplantae</taxon>
        <taxon>Chlorophyta</taxon>
        <taxon>core chlorophytes</taxon>
        <taxon>Trebouxiophyceae</taxon>
        <taxon>Trebouxiophyceae incertae sedis</taxon>
        <taxon>Coccomyxaceae</taxon>
        <taxon>Coccomyxa</taxon>
    </lineage>
</organism>
<dbReference type="PANTHER" id="PTHR35754:SF2">
    <property type="entry name" value="ATP SYNTHASE SUBUNIT B"/>
    <property type="match status" value="1"/>
</dbReference>